<dbReference type="CDD" id="cd00446">
    <property type="entry name" value="GrpE"/>
    <property type="match status" value="1"/>
</dbReference>
<dbReference type="RefSeq" id="WP_014270786.1">
    <property type="nucleotide sequence ID" value="NC_016633.1"/>
</dbReference>
<dbReference type="GO" id="GO:0051087">
    <property type="term" value="F:protein-folding chaperone binding"/>
    <property type="evidence" value="ECO:0007669"/>
    <property type="project" value="InterPro"/>
</dbReference>
<keyword evidence="15" id="KW-1185">Reference proteome</keyword>
<comment type="subunit">
    <text evidence="3 10">Homodimer.</text>
</comment>
<dbReference type="GO" id="GO:0042803">
    <property type="term" value="F:protein homodimerization activity"/>
    <property type="evidence" value="ECO:0007669"/>
    <property type="project" value="InterPro"/>
</dbReference>
<feature type="region of interest" description="Disordered" evidence="13">
    <location>
        <begin position="1"/>
        <end position="33"/>
    </location>
</feature>
<dbReference type="PANTHER" id="PTHR21237">
    <property type="entry name" value="GRPE PROTEIN"/>
    <property type="match status" value="1"/>
</dbReference>
<evidence type="ECO:0000256" key="10">
    <source>
        <dbReference type="HAMAP-Rule" id="MF_01151"/>
    </source>
</evidence>
<evidence type="ECO:0000256" key="11">
    <source>
        <dbReference type="RuleBase" id="RU004478"/>
    </source>
</evidence>
<proteinExistence type="inferred from homology"/>
<keyword evidence="5 10" id="KW-0346">Stress response</keyword>
<dbReference type="EMBL" id="CP003155">
    <property type="protein sequence ID" value="AEV29945.1"/>
    <property type="molecule type" value="Genomic_DNA"/>
</dbReference>
<evidence type="ECO:0000256" key="2">
    <source>
        <dbReference type="ARBA" id="ARBA00009054"/>
    </source>
</evidence>
<dbReference type="KEGG" id="sgp:SpiGrapes_2169"/>
<organism evidence="14 15">
    <name type="scientific">Sphaerochaeta pleomorpha (strain ATCC BAA-1885 / DSM 22778 / Grapes)</name>
    <dbReference type="NCBI Taxonomy" id="158190"/>
    <lineage>
        <taxon>Bacteria</taxon>
        <taxon>Pseudomonadati</taxon>
        <taxon>Spirochaetota</taxon>
        <taxon>Spirochaetia</taxon>
        <taxon>Spirochaetales</taxon>
        <taxon>Sphaerochaetaceae</taxon>
        <taxon>Sphaerochaeta</taxon>
    </lineage>
</organism>
<keyword evidence="6 10" id="KW-0143">Chaperone</keyword>
<accession>G8QRM3</accession>
<sequence>MDTKEEKEEEMGKKVKHSEVKAEEAKTEEAKTISDAEKNDFQIAALQAKLESAEAELSSLKDQMLRDRAEIENFRKRLARDKDEAVKYANSNLIKDLLQPLDDFNRALDAAESTKDFAKVHDGVLMVSSQLYGLLERNWGLEKIEAVGKEFDPEEHEACMVVEDPSLSVETVLEDFSTGYKLHGRILRPSKVKVGKPTV</sequence>
<evidence type="ECO:0000256" key="7">
    <source>
        <dbReference type="ARBA" id="ARBA00053401"/>
    </source>
</evidence>
<comment type="subcellular location">
    <subcellularLocation>
        <location evidence="1 10">Cytoplasm</location>
    </subcellularLocation>
</comment>
<dbReference type="eggNOG" id="COG0576">
    <property type="taxonomic scope" value="Bacteria"/>
</dbReference>
<dbReference type="Pfam" id="PF01025">
    <property type="entry name" value="GrpE"/>
    <property type="match status" value="1"/>
</dbReference>
<dbReference type="STRING" id="158190.SpiGrapes_2169"/>
<dbReference type="InterPro" id="IPR013805">
    <property type="entry name" value="GrpE_CC"/>
</dbReference>
<name>G8QRM3_SPHPG</name>
<dbReference type="AlphaFoldDB" id="G8QRM3"/>
<reference evidence="14 15" key="1">
    <citation type="submission" date="2011-11" db="EMBL/GenBank/DDBJ databases">
        <title>Complete sequence of Spirochaeta sp. grapes.</title>
        <authorList>
            <consortium name="US DOE Joint Genome Institute"/>
            <person name="Lucas S."/>
            <person name="Han J."/>
            <person name="Lapidus A."/>
            <person name="Cheng J.-F."/>
            <person name="Goodwin L."/>
            <person name="Pitluck S."/>
            <person name="Peters L."/>
            <person name="Ovchinnikova G."/>
            <person name="Munk A.C."/>
            <person name="Detter J.C."/>
            <person name="Han C."/>
            <person name="Tapia R."/>
            <person name="Land M."/>
            <person name="Hauser L."/>
            <person name="Kyrpides N."/>
            <person name="Ivanova N."/>
            <person name="Pagani I."/>
            <person name="Ritalahtilisa K."/>
            <person name="Loeffler F."/>
            <person name="Woyke T."/>
        </authorList>
    </citation>
    <scope>NUCLEOTIDE SEQUENCE [LARGE SCALE GENOMIC DNA]</scope>
    <source>
        <strain evidence="15">ATCC BAA-1885 / DSM 22778 / Grapes</strain>
    </source>
</reference>
<comment type="similarity">
    <text evidence="2 10 11">Belongs to the GrpE family.</text>
</comment>
<feature type="coiled-coil region" evidence="12">
    <location>
        <begin position="36"/>
        <end position="77"/>
    </location>
</feature>
<evidence type="ECO:0000256" key="4">
    <source>
        <dbReference type="ARBA" id="ARBA00022490"/>
    </source>
</evidence>
<dbReference type="InterPro" id="IPR009012">
    <property type="entry name" value="GrpE_head"/>
</dbReference>
<dbReference type="Gene3D" id="3.90.20.20">
    <property type="match status" value="1"/>
</dbReference>
<evidence type="ECO:0000256" key="8">
    <source>
        <dbReference type="ARBA" id="ARBA00072274"/>
    </source>
</evidence>
<dbReference type="FunFam" id="2.30.22.10:FF:000001">
    <property type="entry name" value="Protein GrpE"/>
    <property type="match status" value="1"/>
</dbReference>
<dbReference type="HOGENOM" id="CLU_057217_5_2_12"/>
<evidence type="ECO:0000256" key="1">
    <source>
        <dbReference type="ARBA" id="ARBA00004496"/>
    </source>
</evidence>
<dbReference type="HAMAP" id="MF_01151">
    <property type="entry name" value="GrpE"/>
    <property type="match status" value="1"/>
</dbReference>
<evidence type="ECO:0000256" key="9">
    <source>
        <dbReference type="ARBA" id="ARBA00076414"/>
    </source>
</evidence>
<dbReference type="OrthoDB" id="9812586at2"/>
<evidence type="ECO:0000256" key="3">
    <source>
        <dbReference type="ARBA" id="ARBA00011738"/>
    </source>
</evidence>
<dbReference type="GO" id="GO:0000774">
    <property type="term" value="F:adenyl-nucleotide exchange factor activity"/>
    <property type="evidence" value="ECO:0007669"/>
    <property type="project" value="InterPro"/>
</dbReference>
<dbReference type="GO" id="GO:0006457">
    <property type="term" value="P:protein folding"/>
    <property type="evidence" value="ECO:0007669"/>
    <property type="project" value="InterPro"/>
</dbReference>
<keyword evidence="4 10" id="KW-0963">Cytoplasm</keyword>
<dbReference type="PANTHER" id="PTHR21237:SF23">
    <property type="entry name" value="GRPE PROTEIN HOMOLOG, MITOCHONDRIAL"/>
    <property type="match status" value="1"/>
</dbReference>
<dbReference type="SUPFAM" id="SSF51064">
    <property type="entry name" value="Head domain of nucleotide exchange factor GrpE"/>
    <property type="match status" value="1"/>
</dbReference>
<dbReference type="GO" id="GO:0051082">
    <property type="term" value="F:unfolded protein binding"/>
    <property type="evidence" value="ECO:0007669"/>
    <property type="project" value="TreeGrafter"/>
</dbReference>
<evidence type="ECO:0000313" key="14">
    <source>
        <dbReference type="EMBL" id="AEV29945.1"/>
    </source>
</evidence>
<dbReference type="InterPro" id="IPR000740">
    <property type="entry name" value="GrpE"/>
</dbReference>
<protein>
    <recommendedName>
        <fullName evidence="8 10">Protein GrpE</fullName>
    </recommendedName>
    <alternativeName>
        <fullName evidence="9 10">HSP-70 cofactor</fullName>
    </alternativeName>
</protein>
<keyword evidence="12" id="KW-0175">Coiled coil</keyword>
<dbReference type="Gene3D" id="2.30.22.10">
    <property type="entry name" value="Head domain of nucleotide exchange factor GrpE"/>
    <property type="match status" value="1"/>
</dbReference>
<evidence type="ECO:0000256" key="6">
    <source>
        <dbReference type="ARBA" id="ARBA00023186"/>
    </source>
</evidence>
<evidence type="ECO:0000256" key="13">
    <source>
        <dbReference type="SAM" id="MobiDB-lite"/>
    </source>
</evidence>
<dbReference type="Proteomes" id="UP000005632">
    <property type="component" value="Chromosome"/>
</dbReference>
<evidence type="ECO:0000256" key="12">
    <source>
        <dbReference type="SAM" id="Coils"/>
    </source>
</evidence>
<dbReference type="GO" id="GO:0005737">
    <property type="term" value="C:cytoplasm"/>
    <property type="evidence" value="ECO:0007669"/>
    <property type="project" value="UniProtKB-SubCell"/>
</dbReference>
<evidence type="ECO:0000256" key="5">
    <source>
        <dbReference type="ARBA" id="ARBA00023016"/>
    </source>
</evidence>
<dbReference type="NCBIfam" id="NF010738">
    <property type="entry name" value="PRK14140.1"/>
    <property type="match status" value="1"/>
</dbReference>
<gene>
    <name evidence="10" type="primary">grpE</name>
    <name evidence="14" type="ordered locus">SpiGrapes_2169</name>
</gene>
<dbReference type="SUPFAM" id="SSF58014">
    <property type="entry name" value="Coiled-coil domain of nucleotide exchange factor GrpE"/>
    <property type="match status" value="1"/>
</dbReference>
<comment type="function">
    <text evidence="7 10">Participates actively in the response to hyperosmotic and heat shock by preventing the aggregation of stress-denatured proteins, in association with DnaK and GrpE. It is the nucleotide exchange factor for DnaK and may function as a thermosensor. Unfolded proteins bind initially to DnaJ; upon interaction with the DnaJ-bound protein, DnaK hydrolyzes its bound ATP, resulting in the formation of a stable complex. GrpE releases ADP from DnaK; ATP binding to DnaK triggers the release of the substrate protein, thus completing the reaction cycle. Several rounds of ATP-dependent interactions between DnaJ, DnaK and GrpE are required for fully efficient folding.</text>
</comment>
<evidence type="ECO:0000313" key="15">
    <source>
        <dbReference type="Proteomes" id="UP000005632"/>
    </source>
</evidence>
<dbReference type="PRINTS" id="PR00773">
    <property type="entry name" value="GRPEPROTEIN"/>
</dbReference>